<dbReference type="Proteomes" id="UP000244912">
    <property type="component" value="Unassembled WGS sequence"/>
</dbReference>
<evidence type="ECO:0008006" key="3">
    <source>
        <dbReference type="Google" id="ProtNLM"/>
    </source>
</evidence>
<dbReference type="RefSeq" id="WP_181375896.1">
    <property type="nucleotide sequence ID" value="NZ_ONZF01000016.1"/>
</dbReference>
<evidence type="ECO:0000313" key="2">
    <source>
        <dbReference type="Proteomes" id="UP000244912"/>
    </source>
</evidence>
<reference evidence="1 2" key="1">
    <citation type="submission" date="2018-03" db="EMBL/GenBank/DDBJ databases">
        <authorList>
            <person name="Keele B.F."/>
        </authorList>
    </citation>
    <scope>NUCLEOTIDE SEQUENCE [LARGE SCALE GENOMIC DNA]</scope>
    <source>
        <strain evidence="1 2">CECT 8504</strain>
    </source>
</reference>
<keyword evidence="2" id="KW-1185">Reference proteome</keyword>
<protein>
    <recommendedName>
        <fullName evidence="3">DUF1127 domain-containing protein</fullName>
    </recommendedName>
</protein>
<proteinExistence type="predicted"/>
<name>A0A2R8C1B8_9RHOB</name>
<accession>A0A2R8C1B8</accession>
<gene>
    <name evidence="1" type="ORF">PAA8504_04082</name>
</gene>
<dbReference type="AlphaFoldDB" id="A0A2R8C1B8"/>
<sequence>MAFYNSLKSAMAKRAEYRRTRREIESMPLDVALDLDIDRSQSARIARSAVYAA</sequence>
<dbReference type="EMBL" id="ONZF01000016">
    <property type="protein sequence ID" value="SPJ26225.1"/>
    <property type="molecule type" value="Genomic_DNA"/>
</dbReference>
<organism evidence="1 2">
    <name type="scientific">Palleronia abyssalis</name>
    <dbReference type="NCBI Taxonomy" id="1501240"/>
    <lineage>
        <taxon>Bacteria</taxon>
        <taxon>Pseudomonadati</taxon>
        <taxon>Pseudomonadota</taxon>
        <taxon>Alphaproteobacteria</taxon>
        <taxon>Rhodobacterales</taxon>
        <taxon>Roseobacteraceae</taxon>
        <taxon>Palleronia</taxon>
    </lineage>
</organism>
<evidence type="ECO:0000313" key="1">
    <source>
        <dbReference type="EMBL" id="SPJ26225.1"/>
    </source>
</evidence>